<reference evidence="2 3" key="1">
    <citation type="submission" date="2017-08" db="EMBL/GenBank/DDBJ databases">
        <title>Infants hospitalized years apart are colonized by the same room-sourced microbial strains.</title>
        <authorList>
            <person name="Brooks B."/>
            <person name="Olm M.R."/>
            <person name="Firek B.A."/>
            <person name="Baker R."/>
            <person name="Thomas B.C."/>
            <person name="Morowitz M.J."/>
            <person name="Banfield J.F."/>
        </authorList>
    </citation>
    <scope>NUCLEOTIDE SEQUENCE [LARGE SCALE GENOMIC DNA]</scope>
    <source>
        <strain evidence="2">S2_005_002_R2_29</strain>
    </source>
</reference>
<protein>
    <recommendedName>
        <fullName evidence="1">Serine aminopeptidase S33 domain-containing protein</fullName>
    </recommendedName>
</protein>
<dbReference type="Proteomes" id="UP000249417">
    <property type="component" value="Unassembled WGS sequence"/>
</dbReference>
<organism evidence="2 3">
    <name type="scientific">Micavibrio aeruginosavorus</name>
    <dbReference type="NCBI Taxonomy" id="349221"/>
    <lineage>
        <taxon>Bacteria</taxon>
        <taxon>Pseudomonadati</taxon>
        <taxon>Bdellovibrionota</taxon>
        <taxon>Bdellovibrionia</taxon>
        <taxon>Bdellovibrionales</taxon>
        <taxon>Pseudobdellovibrionaceae</taxon>
        <taxon>Micavibrio</taxon>
    </lineage>
</organism>
<sequence length="241" mass="27132">MEENWILKTPDGHTIYGIKNTTGSAKRAVFIVHGLTGHMYEYQHKRAADHFEEDYDVYRFNLYDGREGGRALVDCTISTHADDLNVVLKKFSGSYDKVFLIGHSYGGTTVMVANPKKVAAVSLWDPSYDLRGIQREFKKSYIEMGDYYQINWGTSYLIGRAMYDEAGSLGVAACKNLSREFEARIQVVLAGDGYYVGKPYSYDSFGIGSKRDIVAGTAHCFYEGKSCDDLLAKTQAWFESF</sequence>
<dbReference type="InterPro" id="IPR029058">
    <property type="entry name" value="AB_hydrolase_fold"/>
</dbReference>
<dbReference type="Pfam" id="PF12146">
    <property type="entry name" value="Hydrolase_4"/>
    <property type="match status" value="1"/>
</dbReference>
<evidence type="ECO:0000313" key="3">
    <source>
        <dbReference type="Proteomes" id="UP000249417"/>
    </source>
</evidence>
<dbReference type="InterPro" id="IPR022742">
    <property type="entry name" value="Hydrolase_4"/>
</dbReference>
<dbReference type="SUPFAM" id="SSF53474">
    <property type="entry name" value="alpha/beta-Hydrolases"/>
    <property type="match status" value="1"/>
</dbReference>
<accession>A0A2W5MXT6</accession>
<evidence type="ECO:0000259" key="1">
    <source>
        <dbReference type="Pfam" id="PF12146"/>
    </source>
</evidence>
<dbReference type="AlphaFoldDB" id="A0A2W5MXT6"/>
<name>A0A2W5MXT6_9BACT</name>
<comment type="caution">
    <text evidence="2">The sequence shown here is derived from an EMBL/GenBank/DDBJ whole genome shotgun (WGS) entry which is preliminary data.</text>
</comment>
<dbReference type="EMBL" id="QFQB01000068">
    <property type="protein sequence ID" value="PZQ44999.1"/>
    <property type="molecule type" value="Genomic_DNA"/>
</dbReference>
<dbReference type="Gene3D" id="3.40.50.1820">
    <property type="entry name" value="alpha/beta hydrolase"/>
    <property type="match status" value="1"/>
</dbReference>
<proteinExistence type="predicted"/>
<gene>
    <name evidence="2" type="ORF">DI551_08835</name>
</gene>
<evidence type="ECO:0000313" key="2">
    <source>
        <dbReference type="EMBL" id="PZQ44999.1"/>
    </source>
</evidence>
<feature type="domain" description="Serine aminopeptidase S33" evidence="1">
    <location>
        <begin position="24"/>
        <end position="114"/>
    </location>
</feature>